<comment type="caution">
    <text evidence="16">The sequence shown here is derived from an EMBL/GenBank/DDBJ whole genome shotgun (WGS) entry which is preliminary data.</text>
</comment>
<keyword evidence="2 13" id="KW-0813">Transport</keyword>
<dbReference type="Pfam" id="PF00213">
    <property type="entry name" value="OSCP"/>
    <property type="match status" value="1"/>
</dbReference>
<dbReference type="PANTHER" id="PTHR33445">
    <property type="entry name" value="ATP SYNTHASE SUBUNIT B', CHLOROPLASTIC"/>
    <property type="match status" value="1"/>
</dbReference>
<keyword evidence="15" id="KW-0175">Coiled coil</keyword>
<comment type="function">
    <text evidence="10 13">F(1)F(0) ATP synthase produces ATP from ADP in the presence of a proton or sodium gradient. F-type ATPases consist of two structural domains, F(1) containing the extramembraneous catalytic core and F(0) containing the membrane proton channel, linked together by a central stalk and a peripheral stalk. During catalysis, ATP synthesis in the catalytic domain of F(1) is coupled via a rotary mechanism of the central stalk subunits to proton translocation.</text>
</comment>
<keyword evidence="9 13" id="KW-0066">ATP synthesis</keyword>
<evidence type="ECO:0000256" key="4">
    <source>
        <dbReference type="ARBA" id="ARBA00022692"/>
    </source>
</evidence>
<dbReference type="CDD" id="cd06503">
    <property type="entry name" value="ATP-synt_Fo_b"/>
    <property type="match status" value="1"/>
</dbReference>
<evidence type="ECO:0000256" key="11">
    <source>
        <dbReference type="ARBA" id="ARBA00025614"/>
    </source>
</evidence>
<evidence type="ECO:0000256" key="14">
    <source>
        <dbReference type="RuleBase" id="RU003848"/>
    </source>
</evidence>
<evidence type="ECO:0000313" key="17">
    <source>
        <dbReference type="Proteomes" id="UP000294835"/>
    </source>
</evidence>
<comment type="function">
    <text evidence="11">Component of the F(0) channel, it forms part of the peripheral stalk, linking F(1) to F(0). The b'-subunit is a diverged and duplicated form of b found in plants and photosynthetic bacteria.</text>
</comment>
<comment type="subcellular location">
    <subcellularLocation>
        <location evidence="13">Cell membrane</location>
        <topology evidence="13">Single-pass membrane protein</topology>
    </subcellularLocation>
    <subcellularLocation>
        <location evidence="12">Endomembrane system</location>
        <topology evidence="12">Single-pass membrane protein</topology>
    </subcellularLocation>
</comment>
<keyword evidence="7 13" id="KW-0406">Ion transport</keyword>
<sequence>MQIDWWTLALQTINFLVVVWLLSRFLYRPVRRMIEEREAADRKAAEAAEEKARKAEEARADYETRRAELDETYRKREAELHAAAAKERNAMLEAAQNEADALIAEARDRIARERREALEALQARIAGLAADLAKTALKGQAPSATAEVERVAAFLDGLSGAEREELRRDLSADRGAVTVTTAAAPPEDLRTAWRAALSQRLGDDLRVEFIEDPAILGGVELHLPHGALRFSVADRLNRAAAAMKD</sequence>
<comment type="similarity">
    <text evidence="1 13 14">Belongs to the ATPase B chain family.</text>
</comment>
<dbReference type="GO" id="GO:0046933">
    <property type="term" value="F:proton-transporting ATP synthase activity, rotational mechanism"/>
    <property type="evidence" value="ECO:0007669"/>
    <property type="project" value="UniProtKB-UniRule"/>
</dbReference>
<keyword evidence="5 13" id="KW-0375">Hydrogen ion transport</keyword>
<keyword evidence="3 13" id="KW-0138">CF(0)</keyword>
<dbReference type="InterPro" id="IPR000711">
    <property type="entry name" value="ATPase_OSCP/dsu"/>
</dbReference>
<accession>A0A4R2PXF9</accession>
<dbReference type="GO" id="GO:0005886">
    <property type="term" value="C:plasma membrane"/>
    <property type="evidence" value="ECO:0007669"/>
    <property type="project" value="UniProtKB-SubCell"/>
</dbReference>
<comment type="subunit">
    <text evidence="13">F-type ATPases have 2 components, F(1) - the catalytic core - and F(0) - the membrane proton channel. F(1) has five subunits: alpha(3), beta(3), gamma(1), delta(1), epsilon(1). F(0) has three main subunits: a(1), b(2) and c(10-14). The alpha and beta chains form an alternating ring which encloses part of the gamma chain. F(1) is attached to F(0) by a central stalk formed by the gamma and epsilon chains, while a peripheral stalk is formed by the delta and b chains.</text>
</comment>
<evidence type="ECO:0000313" key="16">
    <source>
        <dbReference type="EMBL" id="TCP39974.1"/>
    </source>
</evidence>
<evidence type="ECO:0000256" key="1">
    <source>
        <dbReference type="ARBA" id="ARBA00005513"/>
    </source>
</evidence>
<dbReference type="AlphaFoldDB" id="A0A4R2PXF9"/>
<keyword evidence="13" id="KW-1003">Cell membrane</keyword>
<proteinExistence type="inferred from homology"/>
<dbReference type="GO" id="GO:0012505">
    <property type="term" value="C:endomembrane system"/>
    <property type="evidence" value="ECO:0007669"/>
    <property type="project" value="UniProtKB-SubCell"/>
</dbReference>
<gene>
    <name evidence="13" type="primary">atpF</name>
    <name evidence="16" type="ORF">EV662_109100</name>
</gene>
<keyword evidence="8 13" id="KW-0472">Membrane</keyword>
<evidence type="ECO:0000256" key="2">
    <source>
        <dbReference type="ARBA" id="ARBA00022448"/>
    </source>
</evidence>
<evidence type="ECO:0000256" key="8">
    <source>
        <dbReference type="ARBA" id="ARBA00023136"/>
    </source>
</evidence>
<evidence type="ECO:0000256" key="15">
    <source>
        <dbReference type="SAM" id="Coils"/>
    </source>
</evidence>
<evidence type="ECO:0000256" key="5">
    <source>
        <dbReference type="ARBA" id="ARBA00022781"/>
    </source>
</evidence>
<evidence type="ECO:0000256" key="3">
    <source>
        <dbReference type="ARBA" id="ARBA00022547"/>
    </source>
</evidence>
<evidence type="ECO:0000256" key="10">
    <source>
        <dbReference type="ARBA" id="ARBA00025198"/>
    </source>
</evidence>
<organism evidence="16 17">
    <name type="scientific">Rhodovulum marinum</name>
    <dbReference type="NCBI Taxonomy" id="320662"/>
    <lineage>
        <taxon>Bacteria</taxon>
        <taxon>Pseudomonadati</taxon>
        <taxon>Pseudomonadota</taxon>
        <taxon>Alphaproteobacteria</taxon>
        <taxon>Rhodobacterales</taxon>
        <taxon>Paracoccaceae</taxon>
        <taxon>Rhodovulum</taxon>
    </lineage>
</organism>
<dbReference type="Proteomes" id="UP000294835">
    <property type="component" value="Unassembled WGS sequence"/>
</dbReference>
<dbReference type="Pfam" id="PF00430">
    <property type="entry name" value="ATP-synt_B"/>
    <property type="match status" value="1"/>
</dbReference>
<evidence type="ECO:0000256" key="7">
    <source>
        <dbReference type="ARBA" id="ARBA00023065"/>
    </source>
</evidence>
<feature type="coiled-coil region" evidence="15">
    <location>
        <begin position="30"/>
        <end position="138"/>
    </location>
</feature>
<evidence type="ECO:0000256" key="12">
    <source>
        <dbReference type="ARBA" id="ARBA00037847"/>
    </source>
</evidence>
<dbReference type="InterPro" id="IPR002146">
    <property type="entry name" value="ATP_synth_b/b'su_bac/chlpt"/>
</dbReference>
<keyword evidence="17" id="KW-1185">Reference proteome</keyword>
<reference evidence="16 17" key="1">
    <citation type="submission" date="2019-03" db="EMBL/GenBank/DDBJ databases">
        <title>Genomic Encyclopedia of Type Strains, Phase IV (KMG-IV): sequencing the most valuable type-strain genomes for metagenomic binning, comparative biology and taxonomic classification.</title>
        <authorList>
            <person name="Goeker M."/>
        </authorList>
    </citation>
    <scope>NUCLEOTIDE SEQUENCE [LARGE SCALE GENOMIC DNA]</scope>
    <source>
        <strain evidence="16 17">DSM 18063</strain>
    </source>
</reference>
<dbReference type="RefSeq" id="WP_132463765.1">
    <property type="nucleotide sequence ID" value="NZ_SLXP01000009.1"/>
</dbReference>
<keyword evidence="6 13" id="KW-1133">Transmembrane helix</keyword>
<dbReference type="GO" id="GO:0045259">
    <property type="term" value="C:proton-transporting ATP synthase complex"/>
    <property type="evidence" value="ECO:0007669"/>
    <property type="project" value="UniProtKB-KW"/>
</dbReference>
<evidence type="ECO:0000256" key="13">
    <source>
        <dbReference type="HAMAP-Rule" id="MF_01398"/>
    </source>
</evidence>
<dbReference type="GO" id="GO:0046961">
    <property type="term" value="F:proton-transporting ATPase activity, rotational mechanism"/>
    <property type="evidence" value="ECO:0007669"/>
    <property type="project" value="TreeGrafter"/>
</dbReference>
<dbReference type="PANTHER" id="PTHR33445:SF2">
    <property type="entry name" value="ATP SYNTHASE SUBUNIT B', CHLOROPLASTIC"/>
    <property type="match status" value="1"/>
</dbReference>
<dbReference type="InterPro" id="IPR050059">
    <property type="entry name" value="ATP_synthase_B_chain"/>
</dbReference>
<keyword evidence="4 13" id="KW-0812">Transmembrane</keyword>
<dbReference type="EMBL" id="SLXP01000009">
    <property type="protein sequence ID" value="TCP39974.1"/>
    <property type="molecule type" value="Genomic_DNA"/>
</dbReference>
<protein>
    <recommendedName>
        <fullName evidence="13">ATP synthase subunit b</fullName>
    </recommendedName>
    <alternativeName>
        <fullName evidence="13">ATP synthase F(0) sector subunit b</fullName>
    </alternativeName>
    <alternativeName>
        <fullName evidence="13">ATPase subunit I</fullName>
    </alternativeName>
    <alternativeName>
        <fullName evidence="13">F-type ATPase subunit b</fullName>
        <shortName evidence="13">F-ATPase subunit b</shortName>
    </alternativeName>
</protein>
<evidence type="ECO:0000256" key="9">
    <source>
        <dbReference type="ARBA" id="ARBA00023310"/>
    </source>
</evidence>
<evidence type="ECO:0000256" key="6">
    <source>
        <dbReference type="ARBA" id="ARBA00022989"/>
    </source>
</evidence>
<dbReference type="HAMAP" id="MF_01398">
    <property type="entry name" value="ATP_synth_b_bprime"/>
    <property type="match status" value="1"/>
</dbReference>
<name>A0A4R2PXF9_9RHOB</name>
<dbReference type="OrthoDB" id="466272at2"/>
<feature type="transmembrane region" description="Helical" evidence="13">
    <location>
        <begin position="6"/>
        <end position="27"/>
    </location>
</feature>